<dbReference type="EMBL" id="UOGF01000069">
    <property type="protein sequence ID" value="VAX30985.1"/>
    <property type="molecule type" value="Genomic_DNA"/>
</dbReference>
<feature type="domain" description="Zinc finger CGNR" evidence="1">
    <location>
        <begin position="99"/>
        <end position="141"/>
    </location>
</feature>
<evidence type="ECO:0000259" key="1">
    <source>
        <dbReference type="Pfam" id="PF11706"/>
    </source>
</evidence>
<dbReference type="PANTHER" id="PTHR35525:SF3">
    <property type="entry name" value="BLL6575 PROTEIN"/>
    <property type="match status" value="1"/>
</dbReference>
<organism evidence="2">
    <name type="scientific">hydrothermal vent metagenome</name>
    <dbReference type="NCBI Taxonomy" id="652676"/>
    <lineage>
        <taxon>unclassified sequences</taxon>
        <taxon>metagenomes</taxon>
        <taxon>ecological metagenomes</taxon>
    </lineage>
</organism>
<protein>
    <recommendedName>
        <fullName evidence="1">Zinc finger CGNR domain-containing protein</fullName>
    </recommendedName>
</protein>
<proteinExistence type="predicted"/>
<evidence type="ECO:0000313" key="2">
    <source>
        <dbReference type="EMBL" id="VAX30985.1"/>
    </source>
</evidence>
<dbReference type="SUPFAM" id="SSF160904">
    <property type="entry name" value="Jann2411-like"/>
    <property type="match status" value="1"/>
</dbReference>
<dbReference type="PANTHER" id="PTHR35525">
    <property type="entry name" value="BLL6575 PROTEIN"/>
    <property type="match status" value="1"/>
</dbReference>
<dbReference type="Pfam" id="PF11706">
    <property type="entry name" value="zf-CGNR"/>
    <property type="match status" value="1"/>
</dbReference>
<dbReference type="AlphaFoldDB" id="A0A3B1DGZ4"/>
<gene>
    <name evidence="2" type="ORF">MNBD_NITROSPIRAE01-40</name>
</gene>
<dbReference type="InterPro" id="IPR023286">
    <property type="entry name" value="ABATE_dom_sf"/>
</dbReference>
<feature type="non-terminal residue" evidence="2">
    <location>
        <position position="1"/>
    </location>
</feature>
<dbReference type="InterPro" id="IPR010852">
    <property type="entry name" value="ABATE"/>
</dbReference>
<dbReference type="Gene3D" id="1.10.3300.10">
    <property type="entry name" value="Jann2411-like domain"/>
    <property type="match status" value="1"/>
</dbReference>
<sequence length="147" mass="16626">LEKWGETKAGAAVFQEALRLRAACREITQALIEKRDVLESSISTLNLLSSKIQGYAQIVSGQKSFETHFFLDSKKAMYLLYPLLEAAIELVCTLDPALVKQCENAPCILFFYDTTKNHRRRWCSTSGCGNRAKVAAFYRRRKEKGQG</sequence>
<reference evidence="2" key="1">
    <citation type="submission" date="2018-06" db="EMBL/GenBank/DDBJ databases">
        <authorList>
            <person name="Zhirakovskaya E."/>
        </authorList>
    </citation>
    <scope>NUCLEOTIDE SEQUENCE</scope>
</reference>
<dbReference type="InterPro" id="IPR021005">
    <property type="entry name" value="Znf_CGNR"/>
</dbReference>
<accession>A0A3B1DGZ4</accession>
<name>A0A3B1DGZ4_9ZZZZ</name>